<proteinExistence type="predicted"/>
<evidence type="ECO:0000256" key="1">
    <source>
        <dbReference type="SAM" id="MobiDB-lite"/>
    </source>
</evidence>
<evidence type="ECO:0000313" key="3">
    <source>
        <dbReference type="Proteomes" id="UP000218209"/>
    </source>
</evidence>
<evidence type="ECO:0000313" key="2">
    <source>
        <dbReference type="EMBL" id="OSX76977.1"/>
    </source>
</evidence>
<keyword evidence="3" id="KW-1185">Reference proteome</keyword>
<organism evidence="2 3">
    <name type="scientific">Porphyra umbilicalis</name>
    <name type="common">Purple laver</name>
    <name type="synonym">Red alga</name>
    <dbReference type="NCBI Taxonomy" id="2786"/>
    <lineage>
        <taxon>Eukaryota</taxon>
        <taxon>Rhodophyta</taxon>
        <taxon>Bangiophyceae</taxon>
        <taxon>Bangiales</taxon>
        <taxon>Bangiaceae</taxon>
        <taxon>Porphyra</taxon>
    </lineage>
</organism>
<sequence length="419" mass="45469">MLCSQAGLTERGYNIVREFNNAGRPADAHLPYVTTVRERIFPRALKHFGLTRSVAPSGAVSYFLPSVHARRDFAFWATYDKFFRAEDRDELLREREPEFYDTSFFQHRHSVLMTCPQLTHFSLAGHDFWLGAVVDVCLVGNVVVHQACITEACYAGAGDGVGRDNGVHASDLVIKGSDASGAPIGVLVCRHWRPAGLDAMAVFNGRSGEGQGHSPESRGGSLDGCIRREYHGSRRRALPVAVGDHSSDGPGHGGGRHPDGHGVCVVLRRGYRNREGRKTSVESWCMFWNGWMVEDRVIRHAARLLAVTPPGVDGDDVLRLIEADMVEGTTTGWVVDDPDGNSVRVLLDVCFFMGDYVQVSKSSHLRGHKGVAPCSLCGYHKPGGSGIQYAGSESAAGAALARTSARTAAVLEAVRTLDV</sequence>
<protein>
    <submittedName>
        <fullName evidence="2">Uncharacterized protein</fullName>
    </submittedName>
</protein>
<dbReference type="Proteomes" id="UP000218209">
    <property type="component" value="Unassembled WGS sequence"/>
</dbReference>
<feature type="region of interest" description="Disordered" evidence="1">
    <location>
        <begin position="237"/>
        <end position="259"/>
    </location>
</feature>
<name>A0A1X6P831_PORUM</name>
<dbReference type="EMBL" id="KV918849">
    <property type="protein sequence ID" value="OSX76977.1"/>
    <property type="molecule type" value="Genomic_DNA"/>
</dbReference>
<gene>
    <name evidence="2" type="ORF">BU14_0166s0017</name>
</gene>
<dbReference type="OrthoDB" id="2351769at2759"/>
<reference evidence="2 3" key="1">
    <citation type="submission" date="2017-03" db="EMBL/GenBank/DDBJ databases">
        <title>WGS assembly of Porphyra umbilicalis.</title>
        <authorList>
            <person name="Brawley S.H."/>
            <person name="Blouin N.A."/>
            <person name="Ficko-Blean E."/>
            <person name="Wheeler G.L."/>
            <person name="Lohr M."/>
            <person name="Goodson H.V."/>
            <person name="Jenkins J.W."/>
            <person name="Blaby-Haas C.E."/>
            <person name="Helliwell K.E."/>
            <person name="Chan C."/>
            <person name="Marriage T."/>
            <person name="Bhattacharya D."/>
            <person name="Klein A.S."/>
            <person name="Badis Y."/>
            <person name="Brodie J."/>
            <person name="Cao Y."/>
            <person name="Collen J."/>
            <person name="Dittami S.M."/>
            <person name="Gachon C.M."/>
            <person name="Green B.R."/>
            <person name="Karpowicz S."/>
            <person name="Kim J.W."/>
            <person name="Kudahl U."/>
            <person name="Lin S."/>
            <person name="Michel G."/>
            <person name="Mittag M."/>
            <person name="Olson B.J."/>
            <person name="Pangilinan J."/>
            <person name="Peng Y."/>
            <person name="Qiu H."/>
            <person name="Shu S."/>
            <person name="Singer J.T."/>
            <person name="Smith A.G."/>
            <person name="Sprecher B.N."/>
            <person name="Wagner V."/>
            <person name="Wang W."/>
            <person name="Wang Z.-Y."/>
            <person name="Yan J."/>
            <person name="Yarish C."/>
            <person name="Zoeuner-Riek S."/>
            <person name="Zhuang Y."/>
            <person name="Zou Y."/>
            <person name="Lindquist E.A."/>
            <person name="Grimwood J."/>
            <person name="Barry K."/>
            <person name="Rokhsar D.S."/>
            <person name="Schmutz J."/>
            <person name="Stiller J.W."/>
            <person name="Grossman A.R."/>
            <person name="Prochnik S.E."/>
        </authorList>
    </citation>
    <scope>NUCLEOTIDE SEQUENCE [LARGE SCALE GENOMIC DNA]</scope>
    <source>
        <strain evidence="2">4086291</strain>
    </source>
</reference>
<dbReference type="AlphaFoldDB" id="A0A1X6P831"/>
<accession>A0A1X6P831</accession>